<dbReference type="InterPro" id="IPR002938">
    <property type="entry name" value="FAD-bd"/>
</dbReference>
<dbReference type="NCBIfam" id="TIGR01988">
    <property type="entry name" value="Ubi-OHases"/>
    <property type="match status" value="1"/>
</dbReference>
<keyword evidence="4" id="KW-0285">Flavoprotein</keyword>
<keyword evidence="8" id="KW-0472">Membrane</keyword>
<dbReference type="InterPro" id="IPR036188">
    <property type="entry name" value="FAD/NAD-bd_sf"/>
</dbReference>
<dbReference type="Pfam" id="PF01494">
    <property type="entry name" value="FAD_binding_3"/>
    <property type="match status" value="1"/>
</dbReference>
<reference evidence="10" key="1">
    <citation type="submission" date="2023-12" db="EMBL/GenBank/DDBJ databases">
        <title>Mannheima indologenes sp. nov. proposed for Clade V organisms of Mannheimia.</title>
        <authorList>
            <person name="Christensen H."/>
        </authorList>
    </citation>
    <scope>NUCLEOTIDE SEQUENCE</scope>
    <source>
        <strain evidence="10">M14.4</strain>
    </source>
</reference>
<dbReference type="SUPFAM" id="SSF51905">
    <property type="entry name" value="FAD/NAD(P)-binding domain"/>
    <property type="match status" value="1"/>
</dbReference>
<evidence type="ECO:0000256" key="5">
    <source>
        <dbReference type="ARBA" id="ARBA00022827"/>
    </source>
</evidence>
<dbReference type="Gene3D" id="3.50.50.60">
    <property type="entry name" value="FAD/NAD(P)-binding domain"/>
    <property type="match status" value="2"/>
</dbReference>
<dbReference type="InterPro" id="IPR011295">
    <property type="entry name" value="UbiH"/>
</dbReference>
<feature type="domain" description="FAD-binding" evidence="9">
    <location>
        <begin position="11"/>
        <end position="352"/>
    </location>
</feature>
<organism evidence="10 11">
    <name type="scientific">Mannheimia indoligenes</name>
    <dbReference type="NCBI Taxonomy" id="3103145"/>
    <lineage>
        <taxon>Bacteria</taxon>
        <taxon>Pseudomonadati</taxon>
        <taxon>Pseudomonadota</taxon>
        <taxon>Gammaproteobacteria</taxon>
        <taxon>Pasteurellales</taxon>
        <taxon>Pasteurellaceae</taxon>
        <taxon>Mannheimia</taxon>
    </lineage>
</organism>
<evidence type="ECO:0000256" key="2">
    <source>
        <dbReference type="ARBA" id="ARBA00004749"/>
    </source>
</evidence>
<dbReference type="PRINTS" id="PR00420">
    <property type="entry name" value="RNGMNOXGNASE"/>
</dbReference>
<keyword evidence="7" id="KW-0503">Monooxygenase</keyword>
<evidence type="ECO:0000256" key="6">
    <source>
        <dbReference type="ARBA" id="ARBA00023002"/>
    </source>
</evidence>
<keyword evidence="5" id="KW-0274">FAD</keyword>
<evidence type="ECO:0000256" key="4">
    <source>
        <dbReference type="ARBA" id="ARBA00022630"/>
    </source>
</evidence>
<dbReference type="InterPro" id="IPR018168">
    <property type="entry name" value="Ubi_Hdrlase_CS"/>
</dbReference>
<gene>
    <name evidence="10" type="primary">ubiH</name>
    <name evidence="10" type="synonym">visB</name>
    <name evidence="10" type="ORF">V6W77_02055</name>
</gene>
<evidence type="ECO:0000256" key="3">
    <source>
        <dbReference type="ARBA" id="ARBA00005349"/>
    </source>
</evidence>
<dbReference type="Proteomes" id="UP001432017">
    <property type="component" value="Unassembled WGS sequence"/>
</dbReference>
<dbReference type="GO" id="GO:0016491">
    <property type="term" value="F:oxidoreductase activity"/>
    <property type="evidence" value="ECO:0007669"/>
    <property type="project" value="UniProtKB-KW"/>
</dbReference>
<protein>
    <submittedName>
        <fullName evidence="10">2-octaprenyl-6-methoxyphenyl hydroxylase</fullName>
        <ecNumber evidence="10">1.14.13.-</ecNumber>
    </submittedName>
</protein>
<dbReference type="NCBIfam" id="NF004356">
    <property type="entry name" value="PRK05732.1"/>
    <property type="match status" value="1"/>
</dbReference>
<dbReference type="InterPro" id="IPR051205">
    <property type="entry name" value="UbiH/COQ6_monooxygenase"/>
</dbReference>
<comment type="similarity">
    <text evidence="3">Belongs to the UbiH/COQ6 family.</text>
</comment>
<comment type="caution">
    <text evidence="10">The sequence shown here is derived from an EMBL/GenBank/DDBJ whole genome shotgun (WGS) entry which is preliminary data.</text>
</comment>
<evidence type="ECO:0000313" key="11">
    <source>
        <dbReference type="Proteomes" id="UP001432017"/>
    </source>
</evidence>
<evidence type="ECO:0000259" key="9">
    <source>
        <dbReference type="Pfam" id="PF01494"/>
    </source>
</evidence>
<sequence length="404" mass="44544">MRLSGGKMQQFDVVIVGGAVSGSVLALALSSFCQHKISIAIVEKSLPNYEQQGGFDARSIALAEGSLQKMSQILPLAGENLGEMIQAIATPIQQIQVADKGHFGKTTLKASEQNIRQLGAVVELAKLGKNLTACIEKQPNIHVFCPNEVKSIKRSQQYCELTLKNGEKLSCSLLVAADGIQSQIAKQCGIETVQVRDYKQSAIIANVELNKWHQYQAFEYFTEQGPFALLPLGGNMMSLVWCVKNADELVQLSDNEFLSRLQHQFGWKLGQFLRASKRFVYPLILQKAESHIHHRLAIVGNAAQMLHPVAGQGFNLGLRDLYALAKRVAEAFNQGKDIGDFSLLVEFEKERVQDQSRIINATSGLISVFSCGMLPMQVMRNLGLFAVSHSKTARDFIANRALGW</sequence>
<dbReference type="PANTHER" id="PTHR43876:SF8">
    <property type="entry name" value="2-OCTAPRENYL-6-METHOXYPHENOL HYDROXYLASE"/>
    <property type="match status" value="1"/>
</dbReference>
<keyword evidence="8" id="KW-1133">Transmembrane helix</keyword>
<comment type="cofactor">
    <cofactor evidence="1">
        <name>FAD</name>
        <dbReference type="ChEBI" id="CHEBI:57692"/>
    </cofactor>
</comment>
<name>A0ABU7ZD54_9PAST</name>
<proteinExistence type="inferred from homology"/>
<dbReference type="PROSITE" id="PS01304">
    <property type="entry name" value="UBIH"/>
    <property type="match status" value="1"/>
</dbReference>
<evidence type="ECO:0000256" key="7">
    <source>
        <dbReference type="ARBA" id="ARBA00023033"/>
    </source>
</evidence>
<accession>A0ABU7ZD54</accession>
<dbReference type="InterPro" id="IPR010971">
    <property type="entry name" value="UbiH/COQ6"/>
</dbReference>
<evidence type="ECO:0000256" key="1">
    <source>
        <dbReference type="ARBA" id="ARBA00001974"/>
    </source>
</evidence>
<keyword evidence="6 10" id="KW-0560">Oxidoreductase</keyword>
<evidence type="ECO:0000256" key="8">
    <source>
        <dbReference type="SAM" id="Phobius"/>
    </source>
</evidence>
<dbReference type="PANTHER" id="PTHR43876">
    <property type="entry name" value="UBIQUINONE BIOSYNTHESIS MONOOXYGENASE COQ6, MITOCHONDRIAL"/>
    <property type="match status" value="1"/>
</dbReference>
<keyword evidence="11" id="KW-1185">Reference proteome</keyword>
<dbReference type="NCBIfam" id="TIGR01984">
    <property type="entry name" value="UbiH"/>
    <property type="match status" value="1"/>
</dbReference>
<dbReference type="EMBL" id="JBAJJM010000002">
    <property type="protein sequence ID" value="MEG9475054.1"/>
    <property type="molecule type" value="Genomic_DNA"/>
</dbReference>
<keyword evidence="8" id="KW-0812">Transmembrane</keyword>
<dbReference type="EC" id="1.14.13.-" evidence="10"/>
<feature type="transmembrane region" description="Helical" evidence="8">
    <location>
        <begin position="12"/>
        <end position="32"/>
    </location>
</feature>
<comment type="pathway">
    <text evidence="2">Cofactor biosynthesis; ubiquinone biosynthesis.</text>
</comment>
<evidence type="ECO:0000313" key="10">
    <source>
        <dbReference type="EMBL" id="MEG9475054.1"/>
    </source>
</evidence>